<proteinExistence type="predicted"/>
<reference evidence="1 2" key="1">
    <citation type="journal article" date="2019" name="Sci. Rep.">
        <title>Orb-weaving spider Araneus ventricosus genome elucidates the spidroin gene catalogue.</title>
        <authorList>
            <person name="Kono N."/>
            <person name="Nakamura H."/>
            <person name="Ohtoshi R."/>
            <person name="Moran D.A.P."/>
            <person name="Shinohara A."/>
            <person name="Yoshida Y."/>
            <person name="Fujiwara M."/>
            <person name="Mori M."/>
            <person name="Tomita M."/>
            <person name="Arakawa K."/>
        </authorList>
    </citation>
    <scope>NUCLEOTIDE SEQUENCE [LARGE SCALE GENOMIC DNA]</scope>
</reference>
<organism evidence="1 2">
    <name type="scientific">Araneus ventricosus</name>
    <name type="common">Orbweaver spider</name>
    <name type="synonym">Epeira ventricosa</name>
    <dbReference type="NCBI Taxonomy" id="182803"/>
    <lineage>
        <taxon>Eukaryota</taxon>
        <taxon>Metazoa</taxon>
        <taxon>Ecdysozoa</taxon>
        <taxon>Arthropoda</taxon>
        <taxon>Chelicerata</taxon>
        <taxon>Arachnida</taxon>
        <taxon>Araneae</taxon>
        <taxon>Araneomorphae</taxon>
        <taxon>Entelegynae</taxon>
        <taxon>Araneoidea</taxon>
        <taxon>Araneidae</taxon>
        <taxon>Araneus</taxon>
    </lineage>
</organism>
<dbReference type="Proteomes" id="UP000499080">
    <property type="component" value="Unassembled WGS sequence"/>
</dbReference>
<dbReference type="EMBL" id="BGPR01027602">
    <property type="protein sequence ID" value="GBN98224.1"/>
    <property type="molecule type" value="Genomic_DNA"/>
</dbReference>
<dbReference type="AlphaFoldDB" id="A0A4Y2TC40"/>
<keyword evidence="2" id="KW-1185">Reference proteome</keyword>
<comment type="caution">
    <text evidence="1">The sequence shown here is derived from an EMBL/GenBank/DDBJ whole genome shotgun (WGS) entry which is preliminary data.</text>
</comment>
<sequence length="105" mass="12226">MNKPVQSKRDAIQHDVQNTDKNINFRACHSLRASLRNQNKCSLISVLVGKELAILRGTKKRCMADSSDKMMGSRRRCRPTFDINQKHFARMGYRRRYQDSIAVQE</sequence>
<evidence type="ECO:0000313" key="2">
    <source>
        <dbReference type="Proteomes" id="UP000499080"/>
    </source>
</evidence>
<protein>
    <submittedName>
        <fullName evidence="1">Uncharacterized protein</fullName>
    </submittedName>
</protein>
<gene>
    <name evidence="1" type="ORF">AVEN_142666_1</name>
</gene>
<name>A0A4Y2TC40_ARAVE</name>
<accession>A0A4Y2TC40</accession>
<evidence type="ECO:0000313" key="1">
    <source>
        <dbReference type="EMBL" id="GBN98224.1"/>
    </source>
</evidence>